<protein>
    <submittedName>
        <fullName evidence="1">Uncharacterized protein</fullName>
    </submittedName>
</protein>
<organism evidence="1">
    <name type="scientific">Caudovirales sp. ctCVG11</name>
    <dbReference type="NCBI Taxonomy" id="2825759"/>
    <lineage>
        <taxon>Viruses</taxon>
        <taxon>Duplodnaviria</taxon>
        <taxon>Heunggongvirae</taxon>
        <taxon>Uroviricota</taxon>
        <taxon>Caudoviricetes</taxon>
    </lineage>
</organism>
<sequence>MPPQAQRTTMKHTTALLPRLSGLFHIRSPLPPKVLGKPRIFHRYT</sequence>
<dbReference type="EMBL" id="BK016055">
    <property type="protein sequence ID" value="DAF91492.1"/>
    <property type="molecule type" value="Genomic_DNA"/>
</dbReference>
<proteinExistence type="predicted"/>
<name>A0A8S5UAK4_9CAUD</name>
<reference evidence="1" key="1">
    <citation type="journal article" date="2021" name="Proc. Natl. Acad. Sci. U.S.A.">
        <title>A Catalog of Tens of Thousands of Viruses from Human Metagenomes Reveals Hidden Associations with Chronic Diseases.</title>
        <authorList>
            <person name="Tisza M.J."/>
            <person name="Buck C.B."/>
        </authorList>
    </citation>
    <scope>NUCLEOTIDE SEQUENCE</scope>
    <source>
        <strain evidence="1">CtCVG11</strain>
    </source>
</reference>
<accession>A0A8S5UAK4</accession>
<evidence type="ECO:0000313" key="1">
    <source>
        <dbReference type="EMBL" id="DAF91492.1"/>
    </source>
</evidence>